<dbReference type="Proteomes" id="UP000019140">
    <property type="component" value="Unassembled WGS sequence"/>
</dbReference>
<comment type="caution">
    <text evidence="1">The sequence shown here is derived from an EMBL/GenBank/DDBJ whole genome shotgun (WGS) entry which is preliminary data.</text>
</comment>
<dbReference type="AlphaFoldDB" id="W4M6Q1"/>
<reference evidence="1 2" key="1">
    <citation type="journal article" date="2014" name="Nature">
        <title>An environmental bacterial taxon with a large and distinct metabolic repertoire.</title>
        <authorList>
            <person name="Wilson M.C."/>
            <person name="Mori T."/>
            <person name="Ruckert C."/>
            <person name="Uria A.R."/>
            <person name="Helf M.J."/>
            <person name="Takada K."/>
            <person name="Gernert C."/>
            <person name="Steffens U.A."/>
            <person name="Heycke N."/>
            <person name="Schmitt S."/>
            <person name="Rinke C."/>
            <person name="Helfrich E.J."/>
            <person name="Brachmann A.O."/>
            <person name="Gurgui C."/>
            <person name="Wakimoto T."/>
            <person name="Kracht M."/>
            <person name="Crusemann M."/>
            <person name="Hentschel U."/>
            <person name="Abe I."/>
            <person name="Matsunaga S."/>
            <person name="Kalinowski J."/>
            <person name="Takeyama H."/>
            <person name="Piel J."/>
        </authorList>
    </citation>
    <scope>NUCLEOTIDE SEQUENCE [LARGE SCALE GENOMIC DNA]</scope>
    <source>
        <strain evidence="2">TSY2</strain>
    </source>
</reference>
<keyword evidence="2" id="KW-1185">Reference proteome</keyword>
<evidence type="ECO:0000313" key="1">
    <source>
        <dbReference type="EMBL" id="ETX05848.1"/>
    </source>
</evidence>
<evidence type="ECO:0000313" key="2">
    <source>
        <dbReference type="Proteomes" id="UP000019140"/>
    </source>
</evidence>
<protein>
    <submittedName>
        <fullName evidence="1">Uncharacterized protein</fullName>
    </submittedName>
</protein>
<proteinExistence type="predicted"/>
<dbReference type="PATRIC" id="fig|1429439.4.peg.3497"/>
<dbReference type="PROSITE" id="PS51257">
    <property type="entry name" value="PROKAR_LIPOPROTEIN"/>
    <property type="match status" value="1"/>
</dbReference>
<gene>
    <name evidence="1" type="ORF">ETSY2_20565</name>
</gene>
<dbReference type="EMBL" id="AZHX01000852">
    <property type="protein sequence ID" value="ETX05848.1"/>
    <property type="molecule type" value="Genomic_DNA"/>
</dbReference>
<sequence length="120" mass="13491">MRWVMNRLGGLAIITAFLLLMLMSGCTQETQNRLGRSIQNWTGTDGVLEIYAGDKLVKRFLNIDKLTTATGTDSGVPRPYRFGYGVLDENLNAVADSGEIKVYFEFSDYATSYIFYENPN</sequence>
<name>W4M6Q1_9BACT</name>
<dbReference type="HOGENOM" id="CLU_2091967_0_0_7"/>
<accession>W4M6Q1</accession>
<organism evidence="1 2">
    <name type="scientific">Candidatus Entotheonella gemina</name>
    <dbReference type="NCBI Taxonomy" id="1429439"/>
    <lineage>
        <taxon>Bacteria</taxon>
        <taxon>Pseudomonadati</taxon>
        <taxon>Nitrospinota/Tectimicrobiota group</taxon>
        <taxon>Candidatus Tectimicrobiota</taxon>
        <taxon>Candidatus Entotheonellia</taxon>
        <taxon>Candidatus Entotheonellales</taxon>
        <taxon>Candidatus Entotheonellaceae</taxon>
        <taxon>Candidatus Entotheonella</taxon>
    </lineage>
</organism>